<proteinExistence type="predicted"/>
<evidence type="ECO:0000313" key="2">
    <source>
        <dbReference type="EMBL" id="GBG69542.1"/>
    </source>
</evidence>
<dbReference type="AlphaFoldDB" id="A0A388KHL9"/>
<feature type="compositionally biased region" description="Polar residues" evidence="1">
    <location>
        <begin position="248"/>
        <end position="257"/>
    </location>
</feature>
<feature type="compositionally biased region" description="Polar residues" evidence="1">
    <location>
        <begin position="192"/>
        <end position="232"/>
    </location>
</feature>
<feature type="compositionally biased region" description="Basic and acidic residues" evidence="1">
    <location>
        <begin position="337"/>
        <end position="347"/>
    </location>
</feature>
<dbReference type="Gramene" id="GBG69542">
    <property type="protein sequence ID" value="GBG69542"/>
    <property type="gene ID" value="CBR_g4377"/>
</dbReference>
<organism evidence="2 3">
    <name type="scientific">Chara braunii</name>
    <name type="common">Braun's stonewort</name>
    <dbReference type="NCBI Taxonomy" id="69332"/>
    <lineage>
        <taxon>Eukaryota</taxon>
        <taxon>Viridiplantae</taxon>
        <taxon>Streptophyta</taxon>
        <taxon>Charophyceae</taxon>
        <taxon>Charales</taxon>
        <taxon>Characeae</taxon>
        <taxon>Chara</taxon>
    </lineage>
</organism>
<sequence>MAAEAKETSEATTSASSRDDNANPINPNPIERGTEGAWSGSGGEEERESGQLVWGAHVERDHSDSGDGRDEHAREAREDEDWTNDHEREQKTADSPFGGKEGVEGGVDQGVKKNAAAMKGGGSGGGGGGAEGGVGVGASSKRGQQRRGAQDAMKTTGKGGEGWGRGGAGGVGGAGGQRGLTSKWVPKETKGIPTNEQISTDMTSVRAAENTTDQQPSSEEDVNSPTIDQTGIESPFLPAIVSASRKYTSSQMQQMATKSLPEGSHFQAYADGHGGSLEHYKRVIKRLEQKLRTEKDIHQQTCERERDTVNRLNRKIMNLEAAIEERDHEKRHRRGGQKREEKRRTEVGGEEDEREQEKTVMRRCRGGGEEEERVKRRGGGEDEEEEQDE</sequence>
<feature type="compositionally biased region" description="Gly residues" evidence="1">
    <location>
        <begin position="119"/>
        <end position="136"/>
    </location>
</feature>
<accession>A0A388KHL9</accession>
<comment type="caution">
    <text evidence="2">The sequence shown here is derived from an EMBL/GenBank/DDBJ whole genome shotgun (WGS) entry which is preliminary data.</text>
</comment>
<feature type="region of interest" description="Disordered" evidence="1">
    <location>
        <begin position="320"/>
        <end position="389"/>
    </location>
</feature>
<feature type="compositionally biased region" description="Basic and acidic residues" evidence="1">
    <location>
        <begin position="355"/>
        <end position="380"/>
    </location>
</feature>
<reference evidence="2 3" key="1">
    <citation type="journal article" date="2018" name="Cell">
        <title>The Chara Genome: Secondary Complexity and Implications for Plant Terrestrialization.</title>
        <authorList>
            <person name="Nishiyama T."/>
            <person name="Sakayama H."/>
            <person name="Vries J.D."/>
            <person name="Buschmann H."/>
            <person name="Saint-Marcoux D."/>
            <person name="Ullrich K.K."/>
            <person name="Haas F.B."/>
            <person name="Vanderstraeten L."/>
            <person name="Becker D."/>
            <person name="Lang D."/>
            <person name="Vosolsobe S."/>
            <person name="Rombauts S."/>
            <person name="Wilhelmsson P.K.I."/>
            <person name="Janitza P."/>
            <person name="Kern R."/>
            <person name="Heyl A."/>
            <person name="Rumpler F."/>
            <person name="Villalobos L.I.A.C."/>
            <person name="Clay J.M."/>
            <person name="Skokan R."/>
            <person name="Toyoda A."/>
            <person name="Suzuki Y."/>
            <person name="Kagoshima H."/>
            <person name="Schijlen E."/>
            <person name="Tajeshwar N."/>
            <person name="Catarino B."/>
            <person name="Hetherington A.J."/>
            <person name="Saltykova A."/>
            <person name="Bonnot C."/>
            <person name="Breuninger H."/>
            <person name="Symeonidi A."/>
            <person name="Radhakrishnan G.V."/>
            <person name="Van Nieuwerburgh F."/>
            <person name="Deforce D."/>
            <person name="Chang C."/>
            <person name="Karol K.G."/>
            <person name="Hedrich R."/>
            <person name="Ulvskov P."/>
            <person name="Glockner G."/>
            <person name="Delwiche C.F."/>
            <person name="Petrasek J."/>
            <person name="Van de Peer Y."/>
            <person name="Friml J."/>
            <person name="Beilby M."/>
            <person name="Dolan L."/>
            <person name="Kohara Y."/>
            <person name="Sugano S."/>
            <person name="Fujiyama A."/>
            <person name="Delaux P.-M."/>
            <person name="Quint M."/>
            <person name="TheiBen G."/>
            <person name="Hagemann M."/>
            <person name="Harholt J."/>
            <person name="Dunand C."/>
            <person name="Zachgo S."/>
            <person name="Langdale J."/>
            <person name="Maumus F."/>
            <person name="Straeten D.V.D."/>
            <person name="Gould S.B."/>
            <person name="Rensing S.A."/>
        </authorList>
    </citation>
    <scope>NUCLEOTIDE SEQUENCE [LARGE SCALE GENOMIC DNA]</scope>
    <source>
        <strain evidence="2 3">S276</strain>
    </source>
</reference>
<keyword evidence="3" id="KW-1185">Reference proteome</keyword>
<dbReference type="EMBL" id="BFEA01000116">
    <property type="protein sequence ID" value="GBG69542.1"/>
    <property type="molecule type" value="Genomic_DNA"/>
</dbReference>
<dbReference type="Proteomes" id="UP000265515">
    <property type="component" value="Unassembled WGS sequence"/>
</dbReference>
<evidence type="ECO:0000256" key="1">
    <source>
        <dbReference type="SAM" id="MobiDB-lite"/>
    </source>
</evidence>
<feature type="region of interest" description="Disordered" evidence="1">
    <location>
        <begin position="248"/>
        <end position="273"/>
    </location>
</feature>
<feature type="compositionally biased region" description="Gly residues" evidence="1">
    <location>
        <begin position="157"/>
        <end position="178"/>
    </location>
</feature>
<evidence type="ECO:0000313" key="3">
    <source>
        <dbReference type="Proteomes" id="UP000265515"/>
    </source>
</evidence>
<feature type="compositionally biased region" description="Low complexity" evidence="1">
    <location>
        <begin position="23"/>
        <end position="38"/>
    </location>
</feature>
<protein>
    <submittedName>
        <fullName evidence="2">Uncharacterized protein</fullName>
    </submittedName>
</protein>
<feature type="region of interest" description="Disordered" evidence="1">
    <location>
        <begin position="1"/>
        <end position="234"/>
    </location>
</feature>
<feature type="compositionally biased region" description="Basic and acidic residues" evidence="1">
    <location>
        <begin position="57"/>
        <end position="92"/>
    </location>
</feature>
<name>A0A388KHL9_CHABU</name>
<gene>
    <name evidence="2" type="ORF">CBR_g4377</name>
</gene>